<dbReference type="AlphaFoldDB" id="A0A9D4GFU8"/>
<evidence type="ECO:0000313" key="2">
    <source>
        <dbReference type="EMBL" id="KAH3816429.1"/>
    </source>
</evidence>
<accession>A0A9D4GFU8</accession>
<dbReference type="EMBL" id="JAIWYP010000005">
    <property type="protein sequence ID" value="KAH3816429.1"/>
    <property type="molecule type" value="Genomic_DNA"/>
</dbReference>
<proteinExistence type="predicted"/>
<evidence type="ECO:0000313" key="3">
    <source>
        <dbReference type="Proteomes" id="UP000828390"/>
    </source>
</evidence>
<gene>
    <name evidence="2" type="ORF">DPMN_117945</name>
</gene>
<name>A0A9D4GFU8_DREPO</name>
<sequence length="72" mass="6663">MSAHSAGGGSGGSIWLEAKTITGNGYLKVEGGPGGGGGGRIAAIASTSYSFTGQASAKGGADASKNTGSSGK</sequence>
<comment type="caution">
    <text evidence="2">The sequence shown here is derived from an EMBL/GenBank/DDBJ whole genome shotgun (WGS) entry which is preliminary data.</text>
</comment>
<reference evidence="2" key="2">
    <citation type="submission" date="2020-11" db="EMBL/GenBank/DDBJ databases">
        <authorList>
            <person name="McCartney M.A."/>
            <person name="Auch B."/>
            <person name="Kono T."/>
            <person name="Mallez S."/>
            <person name="Becker A."/>
            <person name="Gohl D.M."/>
            <person name="Silverstein K.A.T."/>
            <person name="Koren S."/>
            <person name="Bechman K.B."/>
            <person name="Herman A."/>
            <person name="Abrahante J.E."/>
            <person name="Garbe J."/>
        </authorList>
    </citation>
    <scope>NUCLEOTIDE SEQUENCE</scope>
    <source>
        <strain evidence="2">Duluth1</strain>
        <tissue evidence="2">Whole animal</tissue>
    </source>
</reference>
<protein>
    <submittedName>
        <fullName evidence="2">Uncharacterized protein</fullName>
    </submittedName>
</protein>
<feature type="region of interest" description="Disordered" evidence="1">
    <location>
        <begin position="53"/>
        <end position="72"/>
    </location>
</feature>
<keyword evidence="3" id="KW-1185">Reference proteome</keyword>
<evidence type="ECO:0000256" key="1">
    <source>
        <dbReference type="SAM" id="MobiDB-lite"/>
    </source>
</evidence>
<dbReference type="Proteomes" id="UP000828390">
    <property type="component" value="Unassembled WGS sequence"/>
</dbReference>
<reference evidence="2" key="1">
    <citation type="journal article" date="2019" name="bioRxiv">
        <title>The Genome of the Zebra Mussel, Dreissena polymorpha: A Resource for Invasive Species Research.</title>
        <authorList>
            <person name="McCartney M.A."/>
            <person name="Auch B."/>
            <person name="Kono T."/>
            <person name="Mallez S."/>
            <person name="Zhang Y."/>
            <person name="Obille A."/>
            <person name="Becker A."/>
            <person name="Abrahante J.E."/>
            <person name="Garbe J."/>
            <person name="Badalamenti J.P."/>
            <person name="Herman A."/>
            <person name="Mangelson H."/>
            <person name="Liachko I."/>
            <person name="Sullivan S."/>
            <person name="Sone E.D."/>
            <person name="Koren S."/>
            <person name="Silverstein K.A.T."/>
            <person name="Beckman K.B."/>
            <person name="Gohl D.M."/>
        </authorList>
    </citation>
    <scope>NUCLEOTIDE SEQUENCE</scope>
    <source>
        <strain evidence="2">Duluth1</strain>
        <tissue evidence="2">Whole animal</tissue>
    </source>
</reference>
<organism evidence="2 3">
    <name type="scientific">Dreissena polymorpha</name>
    <name type="common">Zebra mussel</name>
    <name type="synonym">Mytilus polymorpha</name>
    <dbReference type="NCBI Taxonomy" id="45954"/>
    <lineage>
        <taxon>Eukaryota</taxon>
        <taxon>Metazoa</taxon>
        <taxon>Spiralia</taxon>
        <taxon>Lophotrochozoa</taxon>
        <taxon>Mollusca</taxon>
        <taxon>Bivalvia</taxon>
        <taxon>Autobranchia</taxon>
        <taxon>Heteroconchia</taxon>
        <taxon>Euheterodonta</taxon>
        <taxon>Imparidentia</taxon>
        <taxon>Neoheterodontei</taxon>
        <taxon>Myida</taxon>
        <taxon>Dreissenoidea</taxon>
        <taxon>Dreissenidae</taxon>
        <taxon>Dreissena</taxon>
    </lineage>
</organism>